<evidence type="ECO:0000259" key="2">
    <source>
        <dbReference type="Pfam" id="PF21473"/>
    </source>
</evidence>
<dbReference type="GO" id="GO:0010212">
    <property type="term" value="P:response to ionizing radiation"/>
    <property type="evidence" value="ECO:0007669"/>
    <property type="project" value="TreeGrafter"/>
</dbReference>
<evidence type="ECO:0000313" key="3">
    <source>
        <dbReference type="EMBL" id="AGB50607.1"/>
    </source>
</evidence>
<dbReference type="KEGG" id="mhz:Metho_2467"/>
<dbReference type="GO" id="GO:0003677">
    <property type="term" value="F:DNA binding"/>
    <property type="evidence" value="ECO:0007669"/>
    <property type="project" value="UniProtKB-KW"/>
</dbReference>
<evidence type="ECO:0000313" key="4">
    <source>
        <dbReference type="Proteomes" id="UP000010866"/>
    </source>
</evidence>
<accession>L0KYR7</accession>
<dbReference type="SUPFAM" id="SSF50249">
    <property type="entry name" value="Nucleic acid-binding proteins"/>
    <property type="match status" value="2"/>
</dbReference>
<keyword evidence="4" id="KW-1185">Reference proteome</keyword>
<feature type="domain" description="Single-stranded DNA binding protein Ssb-like OB fold" evidence="2">
    <location>
        <begin position="91"/>
        <end position="151"/>
    </location>
</feature>
<dbReference type="CDD" id="cd04491">
    <property type="entry name" value="SoSSB_OBF"/>
    <property type="match status" value="1"/>
</dbReference>
<reference evidence="4" key="1">
    <citation type="submission" date="2012-02" db="EMBL/GenBank/DDBJ databases">
        <title>Complete sequence of plasmid of Methanomethylovorans hollandica DSM 15978.</title>
        <authorList>
            <person name="Lucas S."/>
            <person name="Copeland A."/>
            <person name="Lapidus A."/>
            <person name="Glavina del Rio T."/>
            <person name="Dalin E."/>
            <person name="Tice H."/>
            <person name="Bruce D."/>
            <person name="Goodwin L."/>
            <person name="Pitluck S."/>
            <person name="Peters L."/>
            <person name="Mikhailova N."/>
            <person name="Held B."/>
            <person name="Kyrpides N."/>
            <person name="Mavromatis K."/>
            <person name="Ivanova N."/>
            <person name="Brettin T."/>
            <person name="Detter J.C."/>
            <person name="Han C."/>
            <person name="Larimer F."/>
            <person name="Land M."/>
            <person name="Hauser L."/>
            <person name="Markowitz V."/>
            <person name="Cheng J.-F."/>
            <person name="Hugenholtz P."/>
            <person name="Woyke T."/>
            <person name="Wu D."/>
            <person name="Spring S."/>
            <person name="Schroeder M."/>
            <person name="Brambilla E."/>
            <person name="Klenk H.-P."/>
            <person name="Eisen J.A."/>
        </authorList>
    </citation>
    <scope>NUCLEOTIDE SEQUENCE [LARGE SCALE GENOMIC DNA]</scope>
    <source>
        <strain evidence="4">DSM 15978 / NBRC 107637 / DMS1</strain>
        <plasmid evidence="4">Plasmid pMETHO01</plasmid>
    </source>
</reference>
<dbReference type="PANTHER" id="PTHR13356">
    <property type="entry name" value="OB FOLD NUCLEIC ACID BINDING PROTEIN-RELATED"/>
    <property type="match status" value="1"/>
</dbReference>
<dbReference type="InterPro" id="IPR048970">
    <property type="entry name" value="OB_Ssb-like"/>
</dbReference>
<keyword evidence="3" id="KW-0614">Plasmid</keyword>
<dbReference type="GO" id="GO:0000724">
    <property type="term" value="P:double-strand break repair via homologous recombination"/>
    <property type="evidence" value="ECO:0007669"/>
    <property type="project" value="TreeGrafter"/>
</dbReference>
<dbReference type="Proteomes" id="UP000010866">
    <property type="component" value="Plasmid pMETHO01"/>
</dbReference>
<dbReference type="PANTHER" id="PTHR13356:SF8">
    <property type="entry name" value="REPLICATION PROTEIN A"/>
    <property type="match status" value="1"/>
</dbReference>
<name>L0KYR7_METHD</name>
<dbReference type="OrthoDB" id="335252at2157"/>
<geneLocation type="plasmid" evidence="3 4">
    <name>pMETHO01</name>
</geneLocation>
<dbReference type="EMBL" id="CP003363">
    <property type="protein sequence ID" value="AGB50607.1"/>
    <property type="molecule type" value="Genomic_DNA"/>
</dbReference>
<dbReference type="Pfam" id="PF21473">
    <property type="entry name" value="OB_Ssb-like"/>
    <property type="match status" value="1"/>
</dbReference>
<gene>
    <name evidence="3" type="ordered locus">Metho_2467</name>
</gene>
<organism evidence="3 4">
    <name type="scientific">Methanomethylovorans hollandica (strain DSM 15978 / NBRC 107637 / DMS1)</name>
    <dbReference type="NCBI Taxonomy" id="867904"/>
    <lineage>
        <taxon>Archaea</taxon>
        <taxon>Methanobacteriati</taxon>
        <taxon>Methanobacteriota</taxon>
        <taxon>Stenosarchaea group</taxon>
        <taxon>Methanomicrobia</taxon>
        <taxon>Methanosarcinales</taxon>
        <taxon>Methanosarcinaceae</taxon>
        <taxon>Methanomethylovorans</taxon>
    </lineage>
</organism>
<dbReference type="InterPro" id="IPR051231">
    <property type="entry name" value="SOSS-B"/>
</dbReference>
<sequence length="290" mass="31627">MNATAIVETLGKNGIAVEQAEVESKVQAFRLNFKVDEKTASIAVLNMYAKNAGIEIKKSSSKTRATVIELEKMKEGTWVDMTLKVIKIFDQKKNNIVQKGVAGDETGSVIFTIWSTANVPLIEEGQTIDFRNVVCNPFNGNPQISVNKSSELAVSDKAINYVPEKKEIVGIVTKVAPGSGLIKRCPVCEASLYKGTCKQHGTVEGIYDLRLILTIDDGRKESKIVAGRELTEKITGMTLDTALAMAADALDHSIVREAQTNMFVGKYISTIVLDMKSTYLNACEITPMGE</sequence>
<dbReference type="GeneID" id="14401429"/>
<dbReference type="Gene3D" id="2.40.50.140">
    <property type="entry name" value="Nucleic acid-binding proteins"/>
    <property type="match status" value="1"/>
</dbReference>
<dbReference type="RefSeq" id="WP_015313739.1">
    <property type="nucleotide sequence ID" value="NC_019972.1"/>
</dbReference>
<evidence type="ECO:0000256" key="1">
    <source>
        <dbReference type="ARBA" id="ARBA00023125"/>
    </source>
</evidence>
<dbReference type="AlphaFoldDB" id="L0KYR7"/>
<proteinExistence type="predicted"/>
<protein>
    <recommendedName>
        <fullName evidence="2">Single-stranded DNA binding protein Ssb-like OB fold domain-containing protein</fullName>
    </recommendedName>
</protein>
<dbReference type="InterPro" id="IPR012340">
    <property type="entry name" value="NA-bd_OB-fold"/>
</dbReference>
<dbReference type="HOGENOM" id="CLU_031172_0_0_2"/>
<keyword evidence="1" id="KW-0238">DNA-binding</keyword>